<feature type="coiled-coil region" evidence="1">
    <location>
        <begin position="40"/>
        <end position="96"/>
    </location>
</feature>
<name>A0A2G3AED2_CAPAN</name>
<evidence type="ECO:0000256" key="1">
    <source>
        <dbReference type="SAM" id="Coils"/>
    </source>
</evidence>
<protein>
    <submittedName>
        <fullName evidence="2">Uncharacterized protein</fullName>
    </submittedName>
</protein>
<dbReference type="Gene3D" id="1.25.40.60">
    <property type="match status" value="1"/>
</dbReference>
<dbReference type="SUPFAM" id="SSF56815">
    <property type="entry name" value="Sec1/munc18-like (SM) proteins"/>
    <property type="match status" value="1"/>
</dbReference>
<evidence type="ECO:0000313" key="2">
    <source>
        <dbReference type="EMBL" id="PHT92597.1"/>
    </source>
</evidence>
<keyword evidence="3" id="KW-1185">Reference proteome</keyword>
<gene>
    <name evidence="2" type="ORF">T459_00479</name>
</gene>
<dbReference type="InterPro" id="IPR036045">
    <property type="entry name" value="Sec1-like_sf"/>
</dbReference>
<evidence type="ECO:0000313" key="3">
    <source>
        <dbReference type="Proteomes" id="UP000222542"/>
    </source>
</evidence>
<reference evidence="2 3" key="1">
    <citation type="journal article" date="2014" name="Nat. Genet.">
        <title>Genome sequence of the hot pepper provides insights into the evolution of pungency in Capsicum species.</title>
        <authorList>
            <person name="Kim S."/>
            <person name="Park M."/>
            <person name="Yeom S.I."/>
            <person name="Kim Y.M."/>
            <person name="Lee J.M."/>
            <person name="Lee H.A."/>
            <person name="Seo E."/>
            <person name="Choi J."/>
            <person name="Cheong K."/>
            <person name="Kim K.T."/>
            <person name="Jung K."/>
            <person name="Lee G.W."/>
            <person name="Oh S.K."/>
            <person name="Bae C."/>
            <person name="Kim S.B."/>
            <person name="Lee H.Y."/>
            <person name="Kim S.Y."/>
            <person name="Kim M.S."/>
            <person name="Kang B.C."/>
            <person name="Jo Y.D."/>
            <person name="Yang H.B."/>
            <person name="Jeong H.J."/>
            <person name="Kang W.H."/>
            <person name="Kwon J.K."/>
            <person name="Shin C."/>
            <person name="Lim J.Y."/>
            <person name="Park J.H."/>
            <person name="Huh J.H."/>
            <person name="Kim J.S."/>
            <person name="Kim B.D."/>
            <person name="Cohen O."/>
            <person name="Paran I."/>
            <person name="Suh M.C."/>
            <person name="Lee S.B."/>
            <person name="Kim Y.K."/>
            <person name="Shin Y."/>
            <person name="Noh S.J."/>
            <person name="Park J."/>
            <person name="Seo Y.S."/>
            <person name="Kwon S.Y."/>
            <person name="Kim H.A."/>
            <person name="Park J.M."/>
            <person name="Kim H.J."/>
            <person name="Choi S.B."/>
            <person name="Bosland P.W."/>
            <person name="Reeves G."/>
            <person name="Jo S.H."/>
            <person name="Lee B.W."/>
            <person name="Cho H.T."/>
            <person name="Choi H.S."/>
            <person name="Lee M.S."/>
            <person name="Yu Y."/>
            <person name="Do Choi Y."/>
            <person name="Park B.S."/>
            <person name="van Deynze A."/>
            <person name="Ashrafi H."/>
            <person name="Hill T."/>
            <person name="Kim W.T."/>
            <person name="Pai H.S."/>
            <person name="Ahn H.K."/>
            <person name="Yeam I."/>
            <person name="Giovannoni J.J."/>
            <person name="Rose J.K."/>
            <person name="Sorensen I."/>
            <person name="Lee S.J."/>
            <person name="Kim R.W."/>
            <person name="Choi I.Y."/>
            <person name="Choi B.S."/>
            <person name="Lim J.S."/>
            <person name="Lee Y.H."/>
            <person name="Choi D."/>
        </authorList>
    </citation>
    <scope>NUCLEOTIDE SEQUENCE [LARGE SCALE GENOMIC DNA]</scope>
    <source>
        <strain evidence="3">cv. CM334</strain>
    </source>
</reference>
<comment type="caution">
    <text evidence="2">The sequence shown here is derived from an EMBL/GenBank/DDBJ whole genome shotgun (WGS) entry which is preliminary data.</text>
</comment>
<organism evidence="2 3">
    <name type="scientific">Capsicum annuum</name>
    <name type="common">Capsicum pepper</name>
    <dbReference type="NCBI Taxonomy" id="4072"/>
    <lineage>
        <taxon>Eukaryota</taxon>
        <taxon>Viridiplantae</taxon>
        <taxon>Streptophyta</taxon>
        <taxon>Embryophyta</taxon>
        <taxon>Tracheophyta</taxon>
        <taxon>Spermatophyta</taxon>
        <taxon>Magnoliopsida</taxon>
        <taxon>eudicotyledons</taxon>
        <taxon>Gunneridae</taxon>
        <taxon>Pentapetalae</taxon>
        <taxon>asterids</taxon>
        <taxon>lamiids</taxon>
        <taxon>Solanales</taxon>
        <taxon>Solanaceae</taxon>
        <taxon>Solanoideae</taxon>
        <taxon>Capsiceae</taxon>
        <taxon>Capsicum</taxon>
    </lineage>
</organism>
<keyword evidence="1" id="KW-0175">Coiled coil</keyword>
<dbReference type="AlphaFoldDB" id="A0A2G3AED2"/>
<reference evidence="2 3" key="2">
    <citation type="journal article" date="2017" name="Genome Biol.">
        <title>New reference genome sequences of hot pepper reveal the massive evolution of plant disease-resistance genes by retroduplication.</title>
        <authorList>
            <person name="Kim S."/>
            <person name="Park J."/>
            <person name="Yeom S.I."/>
            <person name="Kim Y.M."/>
            <person name="Seo E."/>
            <person name="Kim K.T."/>
            <person name="Kim M.S."/>
            <person name="Lee J.M."/>
            <person name="Cheong K."/>
            <person name="Shin H.S."/>
            <person name="Kim S.B."/>
            <person name="Han K."/>
            <person name="Lee J."/>
            <person name="Park M."/>
            <person name="Lee H.A."/>
            <person name="Lee H.Y."/>
            <person name="Lee Y."/>
            <person name="Oh S."/>
            <person name="Lee J.H."/>
            <person name="Choi E."/>
            <person name="Choi E."/>
            <person name="Lee S.E."/>
            <person name="Jeon J."/>
            <person name="Kim H."/>
            <person name="Choi G."/>
            <person name="Song H."/>
            <person name="Lee J."/>
            <person name="Lee S.C."/>
            <person name="Kwon J.K."/>
            <person name="Lee H.Y."/>
            <person name="Koo N."/>
            <person name="Hong Y."/>
            <person name="Kim R.W."/>
            <person name="Kang W.H."/>
            <person name="Huh J.H."/>
            <person name="Kang B.C."/>
            <person name="Yang T.J."/>
            <person name="Lee Y.H."/>
            <person name="Bennetzen J.L."/>
            <person name="Choi D."/>
        </authorList>
    </citation>
    <scope>NUCLEOTIDE SEQUENCE [LARGE SCALE GENOMIC DNA]</scope>
    <source>
        <strain evidence="3">cv. CM334</strain>
    </source>
</reference>
<dbReference type="STRING" id="4072.A0A2G3AED2"/>
<dbReference type="EMBL" id="AYRZ02000001">
    <property type="protein sequence ID" value="PHT92597.1"/>
    <property type="molecule type" value="Genomic_DNA"/>
</dbReference>
<sequence>MNQVLEEIKTSPPTYGPSVATDNTYVASDVSSIAHSIHLLQQILNLLRQMDDLLQQLNNNDMTDPVLDSAILCDTVRKLQRQVNDLQRELVTVRVTMFREIQRLMRALLVRPLVNPHASRTYVQIPQYFIYEVVYFDGVRGLITDNDRAIEEGFQKGNLCWNVMANRIATVSASLQIAPIILEWTYDAMCNNLFNMYGDKFVHEDETRKSKLCLLMIYVAVYPEKLDSDKLSKLMELARLPQDNMNAVYNMRLMEGSTDNKKSSLGAFSLKFNIHKKKHAARKDRTDQAAIWQLSRSCAMIKELVEQLSKGELPKNDYPCMNDPSPTFHENSQSASIQANQVLTPHSMRSRRTATWARPRECILAANVWSSLCTPI</sequence>
<dbReference type="Gramene" id="PHT92597">
    <property type="protein sequence ID" value="PHT92597"/>
    <property type="gene ID" value="T459_00479"/>
</dbReference>
<proteinExistence type="predicted"/>
<dbReference type="Proteomes" id="UP000222542">
    <property type="component" value="Unassembled WGS sequence"/>
</dbReference>
<accession>A0A2G3AED2</accession>